<evidence type="ECO:0000313" key="4">
    <source>
        <dbReference type="Proteomes" id="UP001055439"/>
    </source>
</evidence>
<dbReference type="InterPro" id="IPR008700">
    <property type="entry name" value="TypeIII_avirulence_cleave"/>
</dbReference>
<dbReference type="PANTHER" id="PTHR33159:SF6">
    <property type="entry name" value="RPM1-INTERACTING PROTEIN 4"/>
    <property type="match status" value="1"/>
</dbReference>
<name>A0A9E7H1X9_9LILI</name>
<feature type="compositionally biased region" description="Basic and acidic residues" evidence="1">
    <location>
        <begin position="242"/>
        <end position="252"/>
    </location>
</feature>
<feature type="region of interest" description="Disordered" evidence="1">
    <location>
        <begin position="227"/>
        <end position="270"/>
    </location>
</feature>
<dbReference type="Proteomes" id="UP001055439">
    <property type="component" value="Chromosome 8"/>
</dbReference>
<sequence>MGACRSAKSRNRYFSPRRKETRSTEVKRRRLLAFRGISVFRLFGKRVQEMSQHTHIPKFGNWGSDGDLNYSQFFDKALRERSELNAKKMNHRYDNPDAFDTEVPTVHGPSLGTSPYSIANGVLHLRGEDGDYQRTGRVCDGSDYRVDHSPTHPNYQMKISAYSSSEGSSGGNRAITLSSAGKLRMTGVQYDEIVSKGSAIPKFGDWDESDPSTADGYSRIFNNVREGKQRVSAEVSQVSSDKTYDKDHESNHEPSSMSTLGPSRRGSKWQARDGIHAKMVPILDLNFPPVECQQCDGTSGSTHPQISRGTSFSGVPQPSHASEQQQGSSAPSSDRSHSAFIDLELMEDEVVTLSSSRGLPLGRNHFRRNQPVTMILEEDLETNLRQPGHYMPETAVPLE</sequence>
<feature type="compositionally biased region" description="Basic residues" evidence="1">
    <location>
        <begin position="7"/>
        <end position="16"/>
    </location>
</feature>
<feature type="domain" description="RIN4 pathogenic type III effector avirulence factor Avr cleavage site" evidence="2">
    <location>
        <begin position="52"/>
        <end position="81"/>
    </location>
</feature>
<feature type="region of interest" description="Disordered" evidence="1">
    <location>
        <begin position="294"/>
        <end position="336"/>
    </location>
</feature>
<keyword evidence="4" id="KW-1185">Reference proteome</keyword>
<feature type="region of interest" description="Disordered" evidence="1">
    <location>
        <begin position="1"/>
        <end position="21"/>
    </location>
</feature>
<dbReference type="AlphaFoldDB" id="A0A9E7H1X9"/>
<evidence type="ECO:0000256" key="1">
    <source>
        <dbReference type="SAM" id="MobiDB-lite"/>
    </source>
</evidence>
<accession>A0A9E7H1X9</accession>
<feature type="domain" description="RIN4 pathogenic type III effector avirulence factor Avr cleavage site" evidence="2">
    <location>
        <begin position="196"/>
        <end position="229"/>
    </location>
</feature>
<feature type="compositionally biased region" description="Polar residues" evidence="1">
    <location>
        <begin position="295"/>
        <end position="327"/>
    </location>
</feature>
<dbReference type="GO" id="GO:0005886">
    <property type="term" value="C:plasma membrane"/>
    <property type="evidence" value="ECO:0007669"/>
    <property type="project" value="TreeGrafter"/>
</dbReference>
<dbReference type="OrthoDB" id="1109067at2759"/>
<protein>
    <submittedName>
        <fullName evidence="3">RPM1-interacting protein</fullName>
    </submittedName>
</protein>
<dbReference type="InterPro" id="IPR040387">
    <property type="entry name" value="RIN4/NOI4"/>
</dbReference>
<organism evidence="3 4">
    <name type="scientific">Musa troglodytarum</name>
    <name type="common">fe'i banana</name>
    <dbReference type="NCBI Taxonomy" id="320322"/>
    <lineage>
        <taxon>Eukaryota</taxon>
        <taxon>Viridiplantae</taxon>
        <taxon>Streptophyta</taxon>
        <taxon>Embryophyta</taxon>
        <taxon>Tracheophyta</taxon>
        <taxon>Spermatophyta</taxon>
        <taxon>Magnoliopsida</taxon>
        <taxon>Liliopsida</taxon>
        <taxon>Zingiberales</taxon>
        <taxon>Musaceae</taxon>
        <taxon>Musa</taxon>
    </lineage>
</organism>
<dbReference type="EMBL" id="CP097510">
    <property type="protein sequence ID" value="URE26021.1"/>
    <property type="molecule type" value="Genomic_DNA"/>
</dbReference>
<dbReference type="Pfam" id="PF05627">
    <property type="entry name" value="AvrRpt-cleavage"/>
    <property type="match status" value="2"/>
</dbReference>
<dbReference type="PANTHER" id="PTHR33159">
    <property type="entry name" value="RPM1-INTERACTING PROTEIN 4 (RIN4) FAMILY PROTEIN"/>
    <property type="match status" value="1"/>
</dbReference>
<evidence type="ECO:0000313" key="3">
    <source>
        <dbReference type="EMBL" id="URE26021.1"/>
    </source>
</evidence>
<evidence type="ECO:0000259" key="2">
    <source>
        <dbReference type="Pfam" id="PF05627"/>
    </source>
</evidence>
<gene>
    <name evidence="3" type="ORF">MUK42_26250</name>
</gene>
<proteinExistence type="predicted"/>
<reference evidence="3" key="1">
    <citation type="submission" date="2022-05" db="EMBL/GenBank/DDBJ databases">
        <title>The Musa troglodytarum L. genome provides insights into the mechanism of non-climacteric behaviour and enrichment of carotenoids.</title>
        <authorList>
            <person name="Wang J."/>
        </authorList>
    </citation>
    <scope>NUCLEOTIDE SEQUENCE</scope>
    <source>
        <tissue evidence="3">Leaf</tissue>
    </source>
</reference>